<evidence type="ECO:0000313" key="1">
    <source>
        <dbReference type="EMBL" id="KAJ5162104.1"/>
    </source>
</evidence>
<reference evidence="1" key="2">
    <citation type="journal article" date="2023" name="IMA Fungus">
        <title>Comparative genomic study of the Penicillium genus elucidates a diverse pangenome and 15 lateral gene transfer events.</title>
        <authorList>
            <person name="Petersen C."/>
            <person name="Sorensen T."/>
            <person name="Nielsen M.R."/>
            <person name="Sondergaard T.E."/>
            <person name="Sorensen J.L."/>
            <person name="Fitzpatrick D.A."/>
            <person name="Frisvad J.C."/>
            <person name="Nielsen K.L."/>
        </authorList>
    </citation>
    <scope>NUCLEOTIDE SEQUENCE</scope>
    <source>
        <strain evidence="1">IBT 21917</strain>
    </source>
</reference>
<protein>
    <submittedName>
        <fullName evidence="1">Uncharacterized protein</fullName>
    </submittedName>
</protein>
<organism evidence="1 2">
    <name type="scientific">Penicillium capsulatum</name>
    <dbReference type="NCBI Taxonomy" id="69766"/>
    <lineage>
        <taxon>Eukaryota</taxon>
        <taxon>Fungi</taxon>
        <taxon>Dikarya</taxon>
        <taxon>Ascomycota</taxon>
        <taxon>Pezizomycotina</taxon>
        <taxon>Eurotiomycetes</taxon>
        <taxon>Eurotiomycetidae</taxon>
        <taxon>Eurotiales</taxon>
        <taxon>Aspergillaceae</taxon>
        <taxon>Penicillium</taxon>
    </lineage>
</organism>
<dbReference type="EMBL" id="JAPQKO010000005">
    <property type="protein sequence ID" value="KAJ5162104.1"/>
    <property type="molecule type" value="Genomic_DNA"/>
</dbReference>
<proteinExistence type="predicted"/>
<comment type="caution">
    <text evidence="1">The sequence shown here is derived from an EMBL/GenBank/DDBJ whole genome shotgun (WGS) entry which is preliminary data.</text>
</comment>
<sequence length="120" mass="13520">MTETIFMRCKTYLLRLIIRSKFAQFASFYMKWTFGSGVSLSARCYLNITQIVGLSGLGYMRVIPLKIGLVFTGLMSAQLSVESAFGRYTLLLGLQTNFSFKIFAQCYISVNAPNLIWSAL</sequence>
<dbReference type="Proteomes" id="UP001146351">
    <property type="component" value="Unassembled WGS sequence"/>
</dbReference>
<keyword evidence="2" id="KW-1185">Reference proteome</keyword>
<name>A0A9W9HZX9_9EURO</name>
<dbReference type="AlphaFoldDB" id="A0A9W9HZX9"/>
<evidence type="ECO:0000313" key="2">
    <source>
        <dbReference type="Proteomes" id="UP001146351"/>
    </source>
</evidence>
<gene>
    <name evidence="1" type="ORF">N7492_007496</name>
</gene>
<accession>A0A9W9HZX9</accession>
<reference evidence="1" key="1">
    <citation type="submission" date="2022-11" db="EMBL/GenBank/DDBJ databases">
        <authorList>
            <person name="Petersen C."/>
        </authorList>
    </citation>
    <scope>NUCLEOTIDE SEQUENCE</scope>
    <source>
        <strain evidence="1">IBT 21917</strain>
    </source>
</reference>